<accession>A0ABS5KWH0</accession>
<comment type="caution">
    <text evidence="2">The sequence shown here is derived from an EMBL/GenBank/DDBJ whole genome shotgun (WGS) entry which is preliminary data.</text>
</comment>
<organism evidence="2 3">
    <name type="scientific">Catenulispora pinistramenti</name>
    <dbReference type="NCBI Taxonomy" id="2705254"/>
    <lineage>
        <taxon>Bacteria</taxon>
        <taxon>Bacillati</taxon>
        <taxon>Actinomycetota</taxon>
        <taxon>Actinomycetes</taxon>
        <taxon>Catenulisporales</taxon>
        <taxon>Catenulisporaceae</taxon>
        <taxon>Catenulispora</taxon>
    </lineage>
</organism>
<protein>
    <recommendedName>
        <fullName evidence="1">NTF2 fold immunity protein domain-containing protein</fullName>
    </recommendedName>
</protein>
<feature type="domain" description="NTF2 fold immunity protein" evidence="1">
    <location>
        <begin position="20"/>
        <end position="136"/>
    </location>
</feature>
<evidence type="ECO:0000313" key="2">
    <source>
        <dbReference type="EMBL" id="MBS2550383.1"/>
    </source>
</evidence>
<dbReference type="Pfam" id="PF15655">
    <property type="entry name" value="Imm-NTF2"/>
    <property type="match status" value="1"/>
</dbReference>
<proteinExistence type="predicted"/>
<dbReference type="InterPro" id="IPR028049">
    <property type="entry name" value="Imm-NTF2"/>
</dbReference>
<evidence type="ECO:0000313" key="3">
    <source>
        <dbReference type="Proteomes" id="UP000730482"/>
    </source>
</evidence>
<dbReference type="Proteomes" id="UP000730482">
    <property type="component" value="Unassembled WGS sequence"/>
</dbReference>
<dbReference type="RefSeq" id="WP_212013015.1">
    <property type="nucleotide sequence ID" value="NZ_JAAFYZ010000100.1"/>
</dbReference>
<keyword evidence="3" id="KW-1185">Reference proteome</keyword>
<dbReference type="EMBL" id="JAAFYZ010000100">
    <property type="protein sequence ID" value="MBS2550383.1"/>
    <property type="molecule type" value="Genomic_DNA"/>
</dbReference>
<sequence length="140" mass="15959">MSQDDQLNDQDAAGAGAAAQNFFDEMRRWEEWMESCRRDTTHAEQLAAVKTVFNKYLAKRALARHQSRYEALCFGTPPEFGGPILRVEQETPGKCWVYVPEGLIGGEARYAMVREDGAWKAAFKEVDVALTGKWKRWLDL</sequence>
<reference evidence="2 3" key="1">
    <citation type="submission" date="2020-02" db="EMBL/GenBank/DDBJ databases">
        <title>Acidophilic actinobacteria isolated from forest soil.</title>
        <authorList>
            <person name="Golinska P."/>
        </authorList>
    </citation>
    <scope>NUCLEOTIDE SEQUENCE [LARGE SCALE GENOMIC DNA]</scope>
    <source>
        <strain evidence="2 3">NL8</strain>
    </source>
</reference>
<name>A0ABS5KWH0_9ACTN</name>
<gene>
    <name evidence="2" type="ORF">KGQ19_26280</name>
</gene>
<evidence type="ECO:0000259" key="1">
    <source>
        <dbReference type="Pfam" id="PF15655"/>
    </source>
</evidence>